<feature type="region of interest" description="Disordered" evidence="1">
    <location>
        <begin position="576"/>
        <end position="629"/>
    </location>
</feature>
<feature type="compositionally biased region" description="Basic and acidic residues" evidence="1">
    <location>
        <begin position="189"/>
        <end position="198"/>
    </location>
</feature>
<evidence type="ECO:0000313" key="4">
    <source>
        <dbReference type="Proteomes" id="UP000326924"/>
    </source>
</evidence>
<feature type="compositionally biased region" description="Polar residues" evidence="1">
    <location>
        <begin position="105"/>
        <end position="121"/>
    </location>
</feature>
<reference evidence="3 4" key="1">
    <citation type="submission" date="2019-09" db="EMBL/GenBank/DDBJ databases">
        <title>Draft genome of the ectomycorrhizal ascomycete Sphaerosporella brunnea.</title>
        <authorList>
            <consortium name="DOE Joint Genome Institute"/>
            <person name="Benucci G.M."/>
            <person name="Marozzi G."/>
            <person name="Antonielli L."/>
            <person name="Sanchez S."/>
            <person name="Marco P."/>
            <person name="Wang X."/>
            <person name="Falini L.B."/>
            <person name="Barry K."/>
            <person name="Haridas S."/>
            <person name="Lipzen A."/>
            <person name="Labutti K."/>
            <person name="Grigoriev I.V."/>
            <person name="Murat C."/>
            <person name="Martin F."/>
            <person name="Albertini E."/>
            <person name="Donnini D."/>
            <person name="Bonito G."/>
        </authorList>
    </citation>
    <scope>NUCLEOTIDE SEQUENCE [LARGE SCALE GENOMIC DNA]</scope>
    <source>
        <strain evidence="3 4">Sb_GMNB300</strain>
    </source>
</reference>
<feature type="region of interest" description="Disordered" evidence="1">
    <location>
        <begin position="105"/>
        <end position="142"/>
    </location>
</feature>
<comment type="caution">
    <text evidence="3">The sequence shown here is derived from an EMBL/GenBank/DDBJ whole genome shotgun (WGS) entry which is preliminary data.</text>
</comment>
<sequence>MLGRLFSSASSTAATSPSGTRPSTSHALESDELHTRNLLYPDTSSSVASSFHSAYSLAQSQSSASSFGYGDNIELEASRDVRVIIAQDAIATEHKLVIYDSKPSAQASATSVDDTPTSPTLSGPYGRSRRRNPLPAHATGPDDELRVFTDCMFGVAPLSYKGPSTKVHILPNIEERRPSVTITNPPMSSRKDSLRDGPKPPPQPQPQPAKDNEKRKSVLITRLFSVAIPPCPTAAVVEGGRNIPQSGSGDAQASTPTSSVGSTSGFPFPRVGGGGGQTSTPSAAPKLPKPSKQSMYAIGLIIALPPSASPPGTSFPLRCCHHKPMLSYDSDFLHHHEYCCPTPPNYDVDDFPRQGFKTECGLDGLHAAAAASDGRMDLITNHWDVITRALSDLQRVTQARIMENLTTARLASPQPVLQNGMKYLTNKCELRKMALMRDDTVRAEVEHLRWRVVSGVKLPRVVVGQGRWDLWQVEAKWANHRFGGRDMNFFFLTLLTAFLGHHTEWLDVLGPDAYKRRHLQQLKERKNPEDSAILARTVLLSSDRIAARKLIYLLSAFLPAKSHQTLDALPSPSRASSVQYLSQSPPTYLTSSAPGSKFGSLRRKARKRPSKLNMAVSSETESDDVSDASAGWTIPTSAKEASTPASVLQLPLGPSTLRKSESGTLTTLPSPATCAANTSTDARGIVRPSSSGSAASVGLISTLKRTGTANTSMDSTTWGSFLSFWSNPKSRSSTATSEASLQPDDFTPQANRVTKSLDDEEPLDVNEMLYDDSSHLPPFSPFLCGGSLPPTEQISVDDVDGAINVPLDLSTLNLVSPISSPPTSSWAMPQIHSGLGLGRPLPPPPPAAINTDDDSGPNVAGWIDDERFHPDFVLQAVKPYADIESDVKRAMRNEPTPTYSASTPWSETGTGSSPSPSEDRWVTVSEVLIADTKCLQIKRLRLRRRPKKTTLAPLQGHFRSYLATAPTVAAADEEAGDEEVMEEEVMVDIDDTLASAVEQVIEKDDCGNSTCKSAIIGALEQVVGERWGMNCLTEGVGRWIEEVA</sequence>
<feature type="region of interest" description="Disordered" evidence="1">
    <location>
        <begin position="170"/>
        <end position="214"/>
    </location>
</feature>
<gene>
    <name evidence="3" type="ORF">FN846DRAFT_901469</name>
</gene>
<dbReference type="GO" id="GO:0051087">
    <property type="term" value="F:protein-folding chaperone binding"/>
    <property type="evidence" value="ECO:0007669"/>
    <property type="project" value="TreeGrafter"/>
</dbReference>
<dbReference type="PANTHER" id="PTHR21634">
    <property type="entry name" value="RE13835P"/>
    <property type="match status" value="1"/>
</dbReference>
<dbReference type="InParanoid" id="A0A5J5EBX9"/>
<feature type="domain" description="Folliculin-interacting protein N-terminal" evidence="2">
    <location>
        <begin position="136"/>
        <end position="172"/>
    </location>
</feature>
<accession>A0A5J5EBX9</accession>
<evidence type="ECO:0000313" key="3">
    <source>
        <dbReference type="EMBL" id="KAA8892854.1"/>
    </source>
</evidence>
<dbReference type="EMBL" id="VXIS01000568">
    <property type="protein sequence ID" value="KAA8892854.1"/>
    <property type="molecule type" value="Genomic_DNA"/>
</dbReference>
<evidence type="ECO:0000259" key="2">
    <source>
        <dbReference type="Pfam" id="PF14636"/>
    </source>
</evidence>
<dbReference type="GO" id="GO:0042030">
    <property type="term" value="F:ATPase inhibitor activity"/>
    <property type="evidence" value="ECO:0007669"/>
    <property type="project" value="TreeGrafter"/>
</dbReference>
<organism evidence="3 4">
    <name type="scientific">Sphaerosporella brunnea</name>
    <dbReference type="NCBI Taxonomy" id="1250544"/>
    <lineage>
        <taxon>Eukaryota</taxon>
        <taxon>Fungi</taxon>
        <taxon>Dikarya</taxon>
        <taxon>Ascomycota</taxon>
        <taxon>Pezizomycotina</taxon>
        <taxon>Pezizomycetes</taxon>
        <taxon>Pezizales</taxon>
        <taxon>Pyronemataceae</taxon>
        <taxon>Sphaerosporella</taxon>
    </lineage>
</organism>
<feature type="compositionally biased region" description="Low complexity" evidence="1">
    <location>
        <begin position="279"/>
        <end position="290"/>
    </location>
</feature>
<dbReference type="GO" id="GO:0005737">
    <property type="term" value="C:cytoplasm"/>
    <property type="evidence" value="ECO:0007669"/>
    <property type="project" value="TreeGrafter"/>
</dbReference>
<feature type="region of interest" description="Disordered" evidence="1">
    <location>
        <begin position="1"/>
        <end position="39"/>
    </location>
</feature>
<feature type="region of interest" description="Disordered" evidence="1">
    <location>
        <begin position="237"/>
        <end position="290"/>
    </location>
</feature>
<proteinExistence type="predicted"/>
<feature type="region of interest" description="Disordered" evidence="1">
    <location>
        <begin position="891"/>
        <end position="918"/>
    </location>
</feature>
<feature type="region of interest" description="Disordered" evidence="1">
    <location>
        <begin position="732"/>
        <end position="761"/>
    </location>
</feature>
<feature type="compositionally biased region" description="Low complexity" evidence="1">
    <location>
        <begin position="902"/>
        <end position="916"/>
    </location>
</feature>
<feature type="compositionally biased region" description="Low complexity" evidence="1">
    <location>
        <begin position="7"/>
        <end position="25"/>
    </location>
</feature>
<feature type="domain" description="Folliculin-interacting protein N-terminal" evidence="2">
    <location>
        <begin position="80"/>
        <end position="128"/>
    </location>
</feature>
<dbReference type="PANTHER" id="PTHR21634:SF9">
    <property type="entry name" value="RE13835P"/>
    <property type="match status" value="1"/>
</dbReference>
<name>A0A5J5EBX9_9PEZI</name>
<dbReference type="Pfam" id="PF14636">
    <property type="entry name" value="FNIP_N"/>
    <property type="match status" value="2"/>
</dbReference>
<protein>
    <recommendedName>
        <fullName evidence="2">Folliculin-interacting protein N-terminal domain-containing protein</fullName>
    </recommendedName>
</protein>
<feature type="compositionally biased region" description="Polar residues" evidence="1">
    <location>
        <begin position="243"/>
        <end position="253"/>
    </location>
</feature>
<evidence type="ECO:0000256" key="1">
    <source>
        <dbReference type="SAM" id="MobiDB-lite"/>
    </source>
</evidence>
<feature type="compositionally biased region" description="Basic residues" evidence="1">
    <location>
        <begin position="600"/>
        <end position="610"/>
    </location>
</feature>
<dbReference type="InterPro" id="IPR028084">
    <property type="entry name" value="FNIP_N_dom"/>
</dbReference>
<dbReference type="Proteomes" id="UP000326924">
    <property type="component" value="Unassembled WGS sequence"/>
</dbReference>
<dbReference type="AlphaFoldDB" id="A0A5J5EBX9"/>
<feature type="compositionally biased region" description="Polar residues" evidence="1">
    <location>
        <begin position="576"/>
        <end position="594"/>
    </location>
</feature>
<dbReference type="OrthoDB" id="5428015at2759"/>
<feature type="compositionally biased region" description="Low complexity" evidence="1">
    <location>
        <begin position="254"/>
        <end position="269"/>
    </location>
</feature>
<keyword evidence="4" id="KW-1185">Reference proteome</keyword>